<dbReference type="RefSeq" id="WP_336822610.1">
    <property type="nucleotide sequence ID" value="NZ_JBHTLT010000013.1"/>
</dbReference>
<organism evidence="1 2">
    <name type="scientific">Sporosarcina contaminans</name>
    <dbReference type="NCBI Taxonomy" id="633403"/>
    <lineage>
        <taxon>Bacteria</taxon>
        <taxon>Bacillati</taxon>
        <taxon>Bacillota</taxon>
        <taxon>Bacilli</taxon>
        <taxon>Bacillales</taxon>
        <taxon>Caryophanaceae</taxon>
        <taxon>Sporosarcina</taxon>
    </lineage>
</organism>
<sequence>MRKLFKMGSSVTIDEYVSVHITGPYSLEKIGPDYAVIRSGDYILEVLGDELIIETLSEEVAILSFEVLRNFTINEVKRGAHYA</sequence>
<dbReference type="EMBL" id="JBHTLT010000013">
    <property type="protein sequence ID" value="MFD1203871.1"/>
    <property type="molecule type" value="Genomic_DNA"/>
</dbReference>
<protein>
    <submittedName>
        <fullName evidence="1">Uncharacterized protein</fullName>
    </submittedName>
</protein>
<dbReference type="Proteomes" id="UP001597231">
    <property type="component" value="Unassembled WGS sequence"/>
</dbReference>
<evidence type="ECO:0000313" key="1">
    <source>
        <dbReference type="EMBL" id="MFD1203871.1"/>
    </source>
</evidence>
<reference evidence="2" key="1">
    <citation type="journal article" date="2019" name="Int. J. Syst. Evol. Microbiol.">
        <title>The Global Catalogue of Microorganisms (GCM) 10K type strain sequencing project: providing services to taxonomists for standard genome sequencing and annotation.</title>
        <authorList>
            <consortium name="The Broad Institute Genomics Platform"/>
            <consortium name="The Broad Institute Genome Sequencing Center for Infectious Disease"/>
            <person name="Wu L."/>
            <person name="Ma J."/>
        </authorList>
    </citation>
    <scope>NUCLEOTIDE SEQUENCE [LARGE SCALE GENOMIC DNA]</scope>
    <source>
        <strain evidence="2">CCUG 53915</strain>
    </source>
</reference>
<accession>A0ABW3TSY9</accession>
<keyword evidence="2" id="KW-1185">Reference proteome</keyword>
<evidence type="ECO:0000313" key="2">
    <source>
        <dbReference type="Proteomes" id="UP001597231"/>
    </source>
</evidence>
<comment type="caution">
    <text evidence="1">The sequence shown here is derived from an EMBL/GenBank/DDBJ whole genome shotgun (WGS) entry which is preliminary data.</text>
</comment>
<name>A0ABW3TSY9_9BACL</name>
<proteinExistence type="predicted"/>
<gene>
    <name evidence="1" type="ORF">ACFQ38_01835</name>
</gene>